<accession>A0AA91PXQ0</accession>
<dbReference type="GO" id="GO:0030942">
    <property type="term" value="F:endoplasmic reticulum signal peptide binding"/>
    <property type="evidence" value="ECO:0007669"/>
    <property type="project" value="InterPro"/>
</dbReference>
<comment type="function">
    <text evidence="10">Component of the signal recognition particle (SRP) complex, a ribonucleoprotein complex that mediates the cotranslational targeting of secretory and membrane proteins to the endoplasmic reticulum (ER). The SRP complex interacts with the signal sequence in nascent secretory and membrane proteins and directs them to the membrane of the ER.</text>
</comment>
<dbReference type="PANTHER" id="PTHR12860:SF0">
    <property type="entry name" value="SIGNAL RECOGNITION PARTICLE SUBUNIT SRP68"/>
    <property type="match status" value="1"/>
</dbReference>
<evidence type="ECO:0000256" key="7">
    <source>
        <dbReference type="ARBA" id="ARBA00023242"/>
    </source>
</evidence>
<dbReference type="Gene3D" id="1.10.3450.40">
    <property type="entry name" value="Signal recognition particle, SRP68 subunit, RNA-binding domain"/>
    <property type="match status" value="1"/>
</dbReference>
<protein>
    <recommendedName>
        <fullName evidence="9 10">Signal recognition particle subunit SRP68</fullName>
        <shortName evidence="10">SRP68</shortName>
    </recommendedName>
</protein>
<evidence type="ECO:0000256" key="9">
    <source>
        <dbReference type="ARBA" id="ARBA00029498"/>
    </source>
</evidence>
<dbReference type="InterPro" id="IPR026258">
    <property type="entry name" value="SRP68"/>
</dbReference>
<comment type="similarity">
    <text evidence="3 10">Belongs to the SRP68 family.</text>
</comment>
<feature type="compositionally biased region" description="Basic and acidic residues" evidence="11">
    <location>
        <begin position="538"/>
        <end position="556"/>
    </location>
</feature>
<dbReference type="KEGG" id="clus:A9F13_13g02057"/>
<proteinExistence type="inferred from homology"/>
<keyword evidence="8 10" id="KW-0687">Ribonucleoprotein</keyword>
<dbReference type="GO" id="GO:0008312">
    <property type="term" value="F:7S RNA binding"/>
    <property type="evidence" value="ECO:0007669"/>
    <property type="project" value="InterPro"/>
</dbReference>
<sequence>MSIASPLGSTFGARLSDSLTSPEDFRKCRRRLNKSLCKLRHNLKIVSHKTESYNPPKVGAEQYNADQRYGDLLLLLAERYSLHALEAKSFLEIGVDGTKYYKQLMRNKLQRAATTTEQLIEMTKDEQSTIKKVEIFVYAALTEGANAIFRKQWDKALSAYSSARCGLELLLDILTGDESSFSKTLLEELIDTSVDPSLRLALSQGTEDTTADLRTVSRKFCLNNSLPHLAPLNDLIVSVKETFFSVPKAEELFKTVNWRNHVAQIDNDALAFQISKLIKIDWKSFSDSNDYDNMYSQWQALVELHQSDLSKNNDDDDPEKVQNGAVLLTYLKYNMLFTKLKRDLLLIDQLNQSSSTVSQTLRANKDILRLYGSVISTVDELKDLPGVYNDEELSESLENMGNFFKAKQSVTVANSYALADKFAEALSVFMHLERVYSVDEHFYKVDAFPFDVASLEEAKELEHSIARLLKKSHVLAQFQAETQGPSEALVADDVFKFPTSGRCLQNIVNVAQKGKIAPVLSKAVLFDVAYNYISYTHDSSKPVDTENREESQDKKKSGFFGIFGR</sequence>
<dbReference type="GO" id="GO:0005047">
    <property type="term" value="F:signal recognition particle binding"/>
    <property type="evidence" value="ECO:0007669"/>
    <property type="project" value="InterPro"/>
</dbReference>
<evidence type="ECO:0000256" key="4">
    <source>
        <dbReference type="ARBA" id="ARBA00022490"/>
    </source>
</evidence>
<evidence type="ECO:0000256" key="6">
    <source>
        <dbReference type="ARBA" id="ARBA00023135"/>
    </source>
</evidence>
<evidence type="ECO:0000256" key="10">
    <source>
        <dbReference type="PIRNR" id="PIRNR038995"/>
    </source>
</evidence>
<dbReference type="Proteomes" id="UP000195602">
    <property type="component" value="Unassembled WGS sequence"/>
</dbReference>
<evidence type="ECO:0000256" key="11">
    <source>
        <dbReference type="SAM" id="MobiDB-lite"/>
    </source>
</evidence>
<dbReference type="EMBL" id="LYUB02000013">
    <property type="protein sequence ID" value="OVF07484.1"/>
    <property type="molecule type" value="Genomic_DNA"/>
</dbReference>
<keyword evidence="4 10" id="KW-0963">Cytoplasm</keyword>
<evidence type="ECO:0000313" key="12">
    <source>
        <dbReference type="EMBL" id="OVF07484.1"/>
    </source>
</evidence>
<comment type="caution">
    <text evidence="12">The sequence shown here is derived from an EMBL/GenBank/DDBJ whole genome shotgun (WGS) entry which is preliminary data.</text>
</comment>
<comment type="subcellular location">
    <subcellularLocation>
        <location evidence="1 10">Cytoplasm</location>
    </subcellularLocation>
    <subcellularLocation>
        <location evidence="2">Nucleus</location>
        <location evidence="2">Nucleolus</location>
    </subcellularLocation>
</comment>
<dbReference type="AlphaFoldDB" id="A0AA91PXQ0"/>
<dbReference type="GO" id="GO:0006614">
    <property type="term" value="P:SRP-dependent cotranslational protein targeting to membrane"/>
    <property type="evidence" value="ECO:0007669"/>
    <property type="project" value="InterPro"/>
</dbReference>
<dbReference type="PANTHER" id="PTHR12860">
    <property type="entry name" value="SIGNAL RECOGNITION PARTICLE 68 KDA PROTEIN"/>
    <property type="match status" value="1"/>
</dbReference>
<feature type="region of interest" description="Disordered" evidence="11">
    <location>
        <begin position="538"/>
        <end position="565"/>
    </location>
</feature>
<dbReference type="GO" id="GO:0005730">
    <property type="term" value="C:nucleolus"/>
    <property type="evidence" value="ECO:0007669"/>
    <property type="project" value="UniProtKB-SubCell"/>
</dbReference>
<dbReference type="GO" id="GO:0005786">
    <property type="term" value="C:signal recognition particle, endoplasmic reticulum targeting"/>
    <property type="evidence" value="ECO:0007669"/>
    <property type="project" value="UniProtKB-KW"/>
</dbReference>
<keyword evidence="6 10" id="KW-0733">Signal recognition particle</keyword>
<keyword evidence="5 10" id="KW-0694">RNA-binding</keyword>
<evidence type="ECO:0000256" key="2">
    <source>
        <dbReference type="ARBA" id="ARBA00004604"/>
    </source>
</evidence>
<evidence type="ECO:0000256" key="8">
    <source>
        <dbReference type="ARBA" id="ARBA00023274"/>
    </source>
</evidence>
<dbReference type="CDD" id="cd15481">
    <property type="entry name" value="SRP68-RBD"/>
    <property type="match status" value="1"/>
</dbReference>
<dbReference type="InterPro" id="IPR038253">
    <property type="entry name" value="SRP68_N_sf"/>
</dbReference>
<organism evidence="12 13">
    <name type="scientific">Clavispora lusitaniae</name>
    <name type="common">Candida lusitaniae</name>
    <dbReference type="NCBI Taxonomy" id="36911"/>
    <lineage>
        <taxon>Eukaryota</taxon>
        <taxon>Fungi</taxon>
        <taxon>Dikarya</taxon>
        <taxon>Ascomycota</taxon>
        <taxon>Saccharomycotina</taxon>
        <taxon>Pichiomycetes</taxon>
        <taxon>Metschnikowiaceae</taxon>
        <taxon>Clavispora</taxon>
    </lineage>
</organism>
<keyword evidence="7" id="KW-0539">Nucleus</keyword>
<dbReference type="PIRSF" id="PIRSF038995">
    <property type="entry name" value="SRP68"/>
    <property type="match status" value="1"/>
</dbReference>
<evidence type="ECO:0000256" key="1">
    <source>
        <dbReference type="ARBA" id="ARBA00004496"/>
    </source>
</evidence>
<evidence type="ECO:0000313" key="13">
    <source>
        <dbReference type="Proteomes" id="UP000195602"/>
    </source>
</evidence>
<reference evidence="12 13" key="1">
    <citation type="submission" date="2017-04" db="EMBL/GenBank/DDBJ databases">
        <title>Draft genome of the yeast Clavispora lusitaniae type strain CBS 6936.</title>
        <authorList>
            <person name="Durrens P."/>
            <person name="Klopp C."/>
            <person name="Biteau N."/>
            <person name="Fitton-Ouhabi V."/>
            <person name="Dementhon K."/>
            <person name="Accoceberry I."/>
            <person name="Sherman D.J."/>
            <person name="Noel T."/>
        </authorList>
    </citation>
    <scope>NUCLEOTIDE SEQUENCE [LARGE SCALE GENOMIC DNA]</scope>
    <source>
        <strain evidence="12 13">CBS 6936</strain>
    </source>
</reference>
<name>A0AA91PXQ0_CLALS</name>
<dbReference type="InterPro" id="IPR034652">
    <property type="entry name" value="SRP68-RBD"/>
</dbReference>
<dbReference type="Pfam" id="PF16969">
    <property type="entry name" value="SRP68"/>
    <property type="match status" value="1"/>
</dbReference>
<evidence type="ECO:0000256" key="3">
    <source>
        <dbReference type="ARBA" id="ARBA00009352"/>
    </source>
</evidence>
<evidence type="ECO:0000256" key="5">
    <source>
        <dbReference type="ARBA" id="ARBA00022884"/>
    </source>
</evidence>
<gene>
    <name evidence="12" type="ORF">A9F13_13g02057</name>
</gene>